<keyword evidence="2" id="KW-1185">Reference proteome</keyword>
<evidence type="ECO:0008006" key="3">
    <source>
        <dbReference type="Google" id="ProtNLM"/>
    </source>
</evidence>
<dbReference type="OrthoDB" id="177586at2"/>
<dbReference type="RefSeq" id="WP_054404637.1">
    <property type="nucleotide sequence ID" value="NZ_LIUT01000006.1"/>
</dbReference>
<sequence>MQQIHCLLNSLAHCISPKADARPLFFGAWDTPFAVEEDRLTYFSTQITNETYVSMFELLYEKKLETWYDYQLSKEANYERLRNLAESVTPGKHLLVQLDLYYLRYETRSFRNIHQPHFVIILQQQDGKWFLLDPYFAWEGILTEEEMYCAFFNNALGGGFFLDTENLLSPLKNAVCAQFEQEFALERNQLAHETKKLVRRFMDEPYEDSKAVITKAFSQVGIISKRKWCYVLAFDYFSESEAIHSDRQGFDEVEKLVKGWNAFGYLAIRASMGVTSLDKLLEKAEQLEIQERQLKEKLWHLYQGWRRAQST</sequence>
<dbReference type="PATRIC" id="fig|1705565.3.peg.670"/>
<accession>A0A0M1N3M6</accession>
<dbReference type="Proteomes" id="UP000036932">
    <property type="component" value="Unassembled WGS sequence"/>
</dbReference>
<dbReference type="EMBL" id="LIUT01000006">
    <property type="protein sequence ID" value="KOR76758.1"/>
    <property type="molecule type" value="Genomic_DNA"/>
</dbReference>
<gene>
    <name evidence="1" type="ORF">AM231_22700</name>
</gene>
<comment type="caution">
    <text evidence="1">The sequence shown here is derived from an EMBL/GenBank/DDBJ whole genome shotgun (WGS) entry which is preliminary data.</text>
</comment>
<name>A0A0M1N3M6_9BACL</name>
<dbReference type="AlphaFoldDB" id="A0A0M1N3M6"/>
<dbReference type="InterPro" id="IPR046047">
    <property type="entry name" value="DUF6005"/>
</dbReference>
<proteinExistence type="predicted"/>
<dbReference type="Pfam" id="PF19468">
    <property type="entry name" value="DUF6005"/>
    <property type="match status" value="1"/>
</dbReference>
<reference evidence="2" key="1">
    <citation type="submission" date="2015-08" db="EMBL/GenBank/DDBJ databases">
        <title>Genome sequencing project for genomic taxonomy and phylogenomics of Bacillus-like bacteria.</title>
        <authorList>
            <person name="Liu B."/>
            <person name="Wang J."/>
            <person name="Zhu Y."/>
            <person name="Liu G."/>
            <person name="Chen Q."/>
            <person name="Chen Z."/>
            <person name="Lan J."/>
            <person name="Che J."/>
            <person name="Ge C."/>
            <person name="Shi H."/>
            <person name="Pan Z."/>
            <person name="Liu X."/>
        </authorList>
    </citation>
    <scope>NUCLEOTIDE SEQUENCE [LARGE SCALE GENOMIC DNA]</scope>
    <source>
        <strain evidence="2">FJAT-22460</strain>
    </source>
</reference>
<organism evidence="1 2">
    <name type="scientific">Paenibacillus solani</name>
    <dbReference type="NCBI Taxonomy" id="1705565"/>
    <lineage>
        <taxon>Bacteria</taxon>
        <taxon>Bacillati</taxon>
        <taxon>Bacillota</taxon>
        <taxon>Bacilli</taxon>
        <taxon>Bacillales</taxon>
        <taxon>Paenibacillaceae</taxon>
        <taxon>Paenibacillus</taxon>
    </lineage>
</organism>
<evidence type="ECO:0000313" key="2">
    <source>
        <dbReference type="Proteomes" id="UP000036932"/>
    </source>
</evidence>
<protein>
    <recommendedName>
        <fullName evidence="3">Butirosin biosynthesis protein H N-terminal domain-containing protein</fullName>
    </recommendedName>
</protein>
<evidence type="ECO:0000313" key="1">
    <source>
        <dbReference type="EMBL" id="KOR76758.1"/>
    </source>
</evidence>